<reference evidence="3" key="1">
    <citation type="submission" date="2020-09" db="EMBL/GenBank/DDBJ databases">
        <title>Genome seq and assembly of Devosia sp.</title>
        <authorList>
            <person name="Chhetri G."/>
        </authorList>
    </citation>
    <scope>NUCLEOTIDE SEQUENCE</scope>
    <source>
        <strain evidence="3">PTR5</strain>
    </source>
</reference>
<dbReference type="InterPro" id="IPR013538">
    <property type="entry name" value="ASHA1/2-like_C"/>
</dbReference>
<dbReference type="Pfam" id="PF08327">
    <property type="entry name" value="AHSA1"/>
    <property type="match status" value="1"/>
</dbReference>
<dbReference type="EMBL" id="JACYFU010000003">
    <property type="protein sequence ID" value="MBD8066311.1"/>
    <property type="molecule type" value="Genomic_DNA"/>
</dbReference>
<keyword evidence="4" id="KW-1185">Reference proteome</keyword>
<organism evidence="3 4">
    <name type="scientific">Devosia oryzisoli</name>
    <dbReference type="NCBI Taxonomy" id="2774138"/>
    <lineage>
        <taxon>Bacteria</taxon>
        <taxon>Pseudomonadati</taxon>
        <taxon>Pseudomonadota</taxon>
        <taxon>Alphaproteobacteria</taxon>
        <taxon>Hyphomicrobiales</taxon>
        <taxon>Devosiaceae</taxon>
        <taxon>Devosia</taxon>
    </lineage>
</organism>
<evidence type="ECO:0000313" key="4">
    <source>
        <dbReference type="Proteomes" id="UP000654108"/>
    </source>
</evidence>
<evidence type="ECO:0000313" key="3">
    <source>
        <dbReference type="EMBL" id="MBD8066311.1"/>
    </source>
</evidence>
<dbReference type="AlphaFoldDB" id="A0A927FUM5"/>
<comment type="similarity">
    <text evidence="1">Belongs to the AHA1 family.</text>
</comment>
<feature type="domain" description="Activator of Hsp90 ATPase homologue 1/2-like C-terminal" evidence="2">
    <location>
        <begin position="21"/>
        <end position="148"/>
    </location>
</feature>
<protein>
    <submittedName>
        <fullName evidence="3">SRPBCC domain-containing protein</fullName>
    </submittedName>
</protein>
<name>A0A927FUM5_9HYPH</name>
<accession>A0A927FUM5</accession>
<dbReference type="SUPFAM" id="SSF55961">
    <property type="entry name" value="Bet v1-like"/>
    <property type="match status" value="1"/>
</dbReference>
<dbReference type="RefSeq" id="WP_191775917.1">
    <property type="nucleotide sequence ID" value="NZ_JACYFU010000003.1"/>
</dbReference>
<sequence length="159" mass="17419">MTDPFPSDPQAIVVEDVFPHAPSLLWKVLTTSALIGRWMMPPSGFAPVVGTRFTFQTKPAGRWDGTIVCEVLKVEENARLSYSWSGGHEDNDGYGSRLDTIVSITLAPVDNGTRVRLVHSGFVLPQNGLAYRNMGEGWKLVTQRLGAVIADEVDARAIH</sequence>
<dbReference type="Gene3D" id="3.30.530.20">
    <property type="match status" value="1"/>
</dbReference>
<evidence type="ECO:0000256" key="1">
    <source>
        <dbReference type="ARBA" id="ARBA00006817"/>
    </source>
</evidence>
<dbReference type="Proteomes" id="UP000654108">
    <property type="component" value="Unassembled WGS sequence"/>
</dbReference>
<dbReference type="InterPro" id="IPR023393">
    <property type="entry name" value="START-like_dom_sf"/>
</dbReference>
<gene>
    <name evidence="3" type="ORF">IC608_12605</name>
</gene>
<proteinExistence type="inferred from homology"/>
<evidence type="ECO:0000259" key="2">
    <source>
        <dbReference type="Pfam" id="PF08327"/>
    </source>
</evidence>
<comment type="caution">
    <text evidence="3">The sequence shown here is derived from an EMBL/GenBank/DDBJ whole genome shotgun (WGS) entry which is preliminary data.</text>
</comment>
<dbReference type="CDD" id="cd07814">
    <property type="entry name" value="SRPBCC_CalC_Aha1-like"/>
    <property type="match status" value="1"/>
</dbReference>